<reference evidence="2" key="2">
    <citation type="submission" date="2021-04" db="EMBL/GenBank/DDBJ databases">
        <authorList>
            <person name="Dong X."/>
        </authorList>
    </citation>
    <scope>NUCLEOTIDE SEQUENCE</scope>
    <source>
        <strain evidence="2">LLY</strain>
    </source>
</reference>
<dbReference type="AlphaFoldDB" id="A0A9E4ZF21"/>
<dbReference type="InterPro" id="IPR051396">
    <property type="entry name" value="Bact_Antivir_Def_Nuclease"/>
</dbReference>
<dbReference type="PANTHER" id="PTHR43581">
    <property type="entry name" value="ATP/GTP PHOSPHATASE"/>
    <property type="match status" value="1"/>
</dbReference>
<gene>
    <name evidence="2" type="ORF">KDK67_05550</name>
</gene>
<sequence>MLLKQIKICNFKSISHLNFEVKKHGNSYTSMFVGINEVGKSNILQAMSFIETPEEEFNFLDLNNQNNDKEEYVDIYFEFEFENDKAYLSVLKKKIVESNAFLKLLKIQTITKNVYLTRGESHFKEAYTVSWEDNKLNDYCYFFLPTGEYKIKHVSELNSEELTAFEILDVDKLHEILIDLLEETIKEYKNKVSFWKPEKEYLITEPINLQTFKDNPLTNIPLKNIFVLSEYKTNEEIKAKIEEIINNHSLRRGLQSTLSKDATKYFGNVWKHEIEIDIEISETLLCNVHIKDKGKANENKFFNMNSRSQGFHQFASLILSLSIQHHSLDMKNRLILIDEPENHIHPSGIRDIRKELLKIGENNYVFLATHSCFMIDKKNKERNFIIKKDNAKNTIHQQISGESSVFDDEVLQEAFGINVYKDFLSPYKLLVEGQSDKKIIEKTLAKLKVKETILITNGHGDNIVSIASKLNYEDISPLVILDDDESGKKNRDKIIKIGSNFTDTNVLSLKDLESQIVTGGTIEDLMGKAFVESKFKEQYNLDFEKESNTFSLDETKPFLNQIKIYLAEKCKWS</sequence>
<dbReference type="SUPFAM" id="SSF52540">
    <property type="entry name" value="P-loop containing nucleoside triphosphate hydrolases"/>
    <property type="match status" value="1"/>
</dbReference>
<dbReference type="RefSeq" id="WP_250867852.1">
    <property type="nucleotide sequence ID" value="NZ_JAGSOI010000016.1"/>
</dbReference>
<protein>
    <submittedName>
        <fullName evidence="2">AAA family ATPase</fullName>
    </submittedName>
</protein>
<dbReference type="Pfam" id="PF13175">
    <property type="entry name" value="AAA_15"/>
    <property type="match status" value="1"/>
</dbReference>
<evidence type="ECO:0000313" key="3">
    <source>
        <dbReference type="Proteomes" id="UP001056766"/>
    </source>
</evidence>
<dbReference type="Proteomes" id="UP001056766">
    <property type="component" value="Unassembled WGS sequence"/>
</dbReference>
<dbReference type="EMBL" id="JAGSOI010000016">
    <property type="protein sequence ID" value="MCM1986465.1"/>
    <property type="molecule type" value="Genomic_DNA"/>
</dbReference>
<dbReference type="InterPro" id="IPR027417">
    <property type="entry name" value="P-loop_NTPase"/>
</dbReference>
<dbReference type="Gene3D" id="3.40.50.300">
    <property type="entry name" value="P-loop containing nucleotide triphosphate hydrolases"/>
    <property type="match status" value="1"/>
</dbReference>
<organism evidence="2 3">
    <name type="scientific">Methanococcoides seepicolus</name>
    <dbReference type="NCBI Taxonomy" id="2828780"/>
    <lineage>
        <taxon>Archaea</taxon>
        <taxon>Methanobacteriati</taxon>
        <taxon>Methanobacteriota</taxon>
        <taxon>Stenosarchaea group</taxon>
        <taxon>Methanomicrobia</taxon>
        <taxon>Methanosarcinales</taxon>
        <taxon>Methanosarcinaceae</taxon>
        <taxon>Methanococcoides</taxon>
    </lineage>
</organism>
<keyword evidence="3" id="KW-1185">Reference proteome</keyword>
<evidence type="ECO:0000259" key="1">
    <source>
        <dbReference type="Pfam" id="PF13175"/>
    </source>
</evidence>
<dbReference type="PANTHER" id="PTHR43581:SF2">
    <property type="entry name" value="EXCINUCLEASE ATPASE SUBUNIT"/>
    <property type="match status" value="1"/>
</dbReference>
<feature type="domain" description="Endonuclease GajA/Old nuclease/RecF-like AAA" evidence="1">
    <location>
        <begin position="1"/>
        <end position="375"/>
    </location>
</feature>
<reference evidence="2" key="1">
    <citation type="journal article" date="2021" name="mSystems">
        <title>Bacteria and Archaea Synergistically Convert Glycine Betaine to Biogenic Methane in the Formosa Cold Seep of the South China Sea.</title>
        <authorList>
            <person name="Li L."/>
            <person name="Zhang W."/>
            <person name="Zhang S."/>
            <person name="Song L."/>
            <person name="Sun Q."/>
            <person name="Zhang H."/>
            <person name="Xiang H."/>
            <person name="Dong X."/>
        </authorList>
    </citation>
    <scope>NUCLEOTIDE SEQUENCE</scope>
    <source>
        <strain evidence="2">LLY</strain>
    </source>
</reference>
<comment type="caution">
    <text evidence="2">The sequence shown here is derived from an EMBL/GenBank/DDBJ whole genome shotgun (WGS) entry which is preliminary data.</text>
</comment>
<name>A0A9E4ZF21_9EURY</name>
<proteinExistence type="predicted"/>
<accession>A0A9E4ZF21</accession>
<dbReference type="InterPro" id="IPR041685">
    <property type="entry name" value="AAA_GajA/Old/RecF-like"/>
</dbReference>
<evidence type="ECO:0000313" key="2">
    <source>
        <dbReference type="EMBL" id="MCM1986465.1"/>
    </source>
</evidence>